<dbReference type="PANTHER" id="PTHR31953">
    <property type="entry name" value="BETA-FRUCTOFURANOSIDASE, INSOLUBLE ISOENZYME CWINV1-RELATED"/>
    <property type="match status" value="1"/>
</dbReference>
<evidence type="ECO:0000256" key="2">
    <source>
        <dbReference type="ARBA" id="ARBA00022801"/>
    </source>
</evidence>
<name>A0ABW1G965_9ACTN</name>
<accession>A0ABW1G965</accession>
<reference evidence="6" key="1">
    <citation type="journal article" date="2019" name="Int. J. Syst. Evol. Microbiol.">
        <title>The Global Catalogue of Microorganisms (GCM) 10K type strain sequencing project: providing services to taxonomists for standard genome sequencing and annotation.</title>
        <authorList>
            <consortium name="The Broad Institute Genomics Platform"/>
            <consortium name="The Broad Institute Genome Sequencing Center for Infectious Disease"/>
            <person name="Wu L."/>
            <person name="Ma J."/>
        </authorList>
    </citation>
    <scope>NUCLEOTIDE SEQUENCE [LARGE SCALE GENOMIC DNA]</scope>
    <source>
        <strain evidence="6">JCM 4816</strain>
    </source>
</reference>
<dbReference type="Pfam" id="PF00251">
    <property type="entry name" value="Glyco_hydro_32N"/>
    <property type="match status" value="1"/>
</dbReference>
<dbReference type="GO" id="GO:0016787">
    <property type="term" value="F:hydrolase activity"/>
    <property type="evidence" value="ECO:0007669"/>
    <property type="project" value="UniProtKB-KW"/>
</dbReference>
<keyword evidence="3" id="KW-0326">Glycosidase</keyword>
<evidence type="ECO:0000313" key="5">
    <source>
        <dbReference type="EMBL" id="MFC5911330.1"/>
    </source>
</evidence>
<comment type="caution">
    <text evidence="5">The sequence shown here is derived from an EMBL/GenBank/DDBJ whole genome shotgun (WGS) entry which is preliminary data.</text>
</comment>
<protein>
    <submittedName>
        <fullName evidence="5">Glycosyl hydrolase family 32</fullName>
    </submittedName>
</protein>
<evidence type="ECO:0000259" key="4">
    <source>
        <dbReference type="Pfam" id="PF00251"/>
    </source>
</evidence>
<evidence type="ECO:0000313" key="6">
    <source>
        <dbReference type="Proteomes" id="UP001596174"/>
    </source>
</evidence>
<feature type="domain" description="Glycosyl hydrolase family 32 N-terminal" evidence="4">
    <location>
        <begin position="19"/>
        <end position="226"/>
    </location>
</feature>
<dbReference type="InterPro" id="IPR001362">
    <property type="entry name" value="Glyco_hydro_32"/>
</dbReference>
<keyword evidence="2 5" id="KW-0378">Hydrolase</keyword>
<dbReference type="CDD" id="cd18609">
    <property type="entry name" value="GH32-like"/>
    <property type="match status" value="1"/>
</dbReference>
<dbReference type="RefSeq" id="WP_380590098.1">
    <property type="nucleotide sequence ID" value="NZ_JBHSQJ010000154.1"/>
</dbReference>
<keyword evidence="6" id="KW-1185">Reference proteome</keyword>
<dbReference type="InterPro" id="IPR050551">
    <property type="entry name" value="Fructan_Metab_Enzymes"/>
</dbReference>
<dbReference type="SMART" id="SM00640">
    <property type="entry name" value="Glyco_32"/>
    <property type="match status" value="1"/>
</dbReference>
<dbReference type="EMBL" id="JBHSQJ010000154">
    <property type="protein sequence ID" value="MFC5911330.1"/>
    <property type="molecule type" value="Genomic_DNA"/>
</dbReference>
<evidence type="ECO:0000256" key="1">
    <source>
        <dbReference type="ARBA" id="ARBA00009902"/>
    </source>
</evidence>
<gene>
    <name evidence="5" type="ORF">ACFP3V_29515</name>
</gene>
<dbReference type="InterPro" id="IPR023296">
    <property type="entry name" value="Glyco_hydro_beta-prop_sf"/>
</dbReference>
<dbReference type="Gene3D" id="2.115.10.20">
    <property type="entry name" value="Glycosyl hydrolase domain, family 43"/>
    <property type="match status" value="1"/>
</dbReference>
<proteinExistence type="inferred from homology"/>
<sequence length="335" mass="36651">MFTLPDSWVWDFWFADDGERYHLFFLYASRALHDPDARHYRASIGHAVSTDLVRWTRVEDALVRADAPAFDDLATWTGSVVRHPDGTWFLFYTGSTRTADGRNVQRIGYATSADLTVWQKADANPVLSADPAWYETLGTGAWHDEAFRDPWVFPDPDGEGWHMLITARGTAGPAFERGVIGHAVSPDLRHWELRPPLSAPTPRGFGQLEVVQVEVVDGQPVLLFSCLAEHASAQRRAEGGPGGIWAAPAQSLLGPFAVDAAEPVTDDRFYSGRLIRRRGDGPDGRWVLMAFHHTGADGGFVGSVSDPMPVAWDGRRLTVAGGSAATTAELARSAS</sequence>
<evidence type="ECO:0000256" key="3">
    <source>
        <dbReference type="ARBA" id="ARBA00023295"/>
    </source>
</evidence>
<organism evidence="5 6">
    <name type="scientific">Streptacidiphilus monticola</name>
    <dbReference type="NCBI Taxonomy" id="2161674"/>
    <lineage>
        <taxon>Bacteria</taxon>
        <taxon>Bacillati</taxon>
        <taxon>Actinomycetota</taxon>
        <taxon>Actinomycetes</taxon>
        <taxon>Kitasatosporales</taxon>
        <taxon>Streptomycetaceae</taxon>
        <taxon>Streptacidiphilus</taxon>
    </lineage>
</organism>
<dbReference type="Proteomes" id="UP001596174">
    <property type="component" value="Unassembled WGS sequence"/>
</dbReference>
<comment type="similarity">
    <text evidence="1">Belongs to the glycosyl hydrolase 32 family.</text>
</comment>
<dbReference type="SUPFAM" id="SSF75005">
    <property type="entry name" value="Arabinanase/levansucrase/invertase"/>
    <property type="match status" value="1"/>
</dbReference>
<dbReference type="InterPro" id="IPR013148">
    <property type="entry name" value="Glyco_hydro_32_N"/>
</dbReference>